<protein>
    <recommendedName>
        <fullName evidence="4">DUF4149 domain-containing protein</fullName>
    </recommendedName>
</protein>
<keyword evidence="1" id="KW-1133">Transmembrane helix</keyword>
<evidence type="ECO:0000313" key="3">
    <source>
        <dbReference type="Proteomes" id="UP000634668"/>
    </source>
</evidence>
<organism evidence="2 3">
    <name type="scientific">Arenibacter certesii</name>
    <dbReference type="NCBI Taxonomy" id="228955"/>
    <lineage>
        <taxon>Bacteria</taxon>
        <taxon>Pseudomonadati</taxon>
        <taxon>Bacteroidota</taxon>
        <taxon>Flavobacteriia</taxon>
        <taxon>Flavobacteriales</taxon>
        <taxon>Flavobacteriaceae</taxon>
        <taxon>Arenibacter</taxon>
    </lineage>
</organism>
<evidence type="ECO:0000256" key="1">
    <source>
        <dbReference type="SAM" id="Phobius"/>
    </source>
</evidence>
<feature type="transmembrane region" description="Helical" evidence="1">
    <location>
        <begin position="12"/>
        <end position="31"/>
    </location>
</feature>
<reference evidence="2" key="1">
    <citation type="journal article" date="2014" name="Int. J. Syst. Evol. Microbiol.">
        <title>Complete genome sequence of Corynebacterium casei LMG S-19264T (=DSM 44701T), isolated from a smear-ripened cheese.</title>
        <authorList>
            <consortium name="US DOE Joint Genome Institute (JGI-PGF)"/>
            <person name="Walter F."/>
            <person name="Albersmeier A."/>
            <person name="Kalinowski J."/>
            <person name="Ruckert C."/>
        </authorList>
    </citation>
    <scope>NUCLEOTIDE SEQUENCE</scope>
    <source>
        <strain evidence="2">KCTC 12113</strain>
    </source>
</reference>
<keyword evidence="1" id="KW-0472">Membrane</keyword>
<evidence type="ECO:0000313" key="2">
    <source>
        <dbReference type="EMBL" id="GGW22232.1"/>
    </source>
</evidence>
<feature type="transmembrane region" description="Helical" evidence="1">
    <location>
        <begin position="51"/>
        <end position="70"/>
    </location>
</feature>
<sequence>MKGLIKSAIIPSSVFIWIGFVGAISFMEAWIKFQVTELSLPVGLKVGKLVFHALNKVEWTLAIIILIQLFRTTGKIIKWSNLYLLIAIFILVLQTIVLLPILDIRANAIIENQTLPESHAHIYYVATEIVKVITLFLYGFNYHKSNS</sequence>
<name>A0A918IM94_9FLAO</name>
<gene>
    <name evidence="2" type="ORF">GCM10007383_01930</name>
</gene>
<dbReference type="EMBL" id="BMWP01000001">
    <property type="protein sequence ID" value="GGW22232.1"/>
    <property type="molecule type" value="Genomic_DNA"/>
</dbReference>
<dbReference type="AlphaFoldDB" id="A0A918IM94"/>
<evidence type="ECO:0008006" key="4">
    <source>
        <dbReference type="Google" id="ProtNLM"/>
    </source>
</evidence>
<feature type="transmembrane region" description="Helical" evidence="1">
    <location>
        <begin position="122"/>
        <end position="140"/>
    </location>
</feature>
<feature type="transmembrane region" description="Helical" evidence="1">
    <location>
        <begin position="82"/>
        <end position="102"/>
    </location>
</feature>
<proteinExistence type="predicted"/>
<dbReference type="RefSeq" id="WP_034236257.1">
    <property type="nucleotide sequence ID" value="NZ_BMWP01000001.1"/>
</dbReference>
<dbReference type="Proteomes" id="UP000634668">
    <property type="component" value="Unassembled WGS sequence"/>
</dbReference>
<keyword evidence="3" id="KW-1185">Reference proteome</keyword>
<accession>A0A918IM94</accession>
<comment type="caution">
    <text evidence="2">The sequence shown here is derived from an EMBL/GenBank/DDBJ whole genome shotgun (WGS) entry which is preliminary data.</text>
</comment>
<keyword evidence="1" id="KW-0812">Transmembrane</keyword>
<reference evidence="2" key="2">
    <citation type="submission" date="2020-09" db="EMBL/GenBank/DDBJ databases">
        <authorList>
            <person name="Sun Q."/>
            <person name="Kim S."/>
        </authorList>
    </citation>
    <scope>NUCLEOTIDE SEQUENCE</scope>
    <source>
        <strain evidence="2">KCTC 12113</strain>
    </source>
</reference>